<dbReference type="RefSeq" id="WP_187762964.1">
    <property type="nucleotide sequence ID" value="NZ_CP061038.1"/>
</dbReference>
<protein>
    <submittedName>
        <fullName evidence="1">Uncharacterized protein</fullName>
    </submittedName>
</protein>
<sequence length="105" mass="11710">MVHTRSLAGIVEIDGLKYEWQLQREPQFTADGWKGMTVSLRQIDTQREAFLEFPTPKRLLKGLPKGRSQINDVIAARGVRAALSAGWEPASRGKPMVFMVDANGD</sequence>
<gene>
    <name evidence="1" type="ORF">H3Z74_05605</name>
</gene>
<proteinExistence type="predicted"/>
<accession>A0A7H0LLX0</accession>
<keyword evidence="2" id="KW-1185">Reference proteome</keyword>
<dbReference type="Proteomes" id="UP000516148">
    <property type="component" value="Chromosome"/>
</dbReference>
<evidence type="ECO:0000313" key="2">
    <source>
        <dbReference type="Proteomes" id="UP000516148"/>
    </source>
</evidence>
<dbReference type="EMBL" id="CP061038">
    <property type="protein sequence ID" value="QNQ10673.1"/>
    <property type="molecule type" value="Genomic_DNA"/>
</dbReference>
<reference evidence="1 2" key="1">
    <citation type="submission" date="2020-09" db="EMBL/GenBank/DDBJ databases">
        <title>Sphingomonas sp., a new species isolated from pork steak.</title>
        <authorList>
            <person name="Heidler von Heilborn D."/>
        </authorList>
    </citation>
    <scope>NUCLEOTIDE SEQUENCE [LARGE SCALE GENOMIC DNA]</scope>
    <source>
        <strain evidence="2">S8-3T</strain>
    </source>
</reference>
<dbReference type="KEGG" id="spap:H3Z74_05605"/>
<evidence type="ECO:0000313" key="1">
    <source>
        <dbReference type="EMBL" id="QNQ10673.1"/>
    </source>
</evidence>
<organism evidence="1 2">
    <name type="scientific">Sphingomonas alpina</name>
    <dbReference type="NCBI Taxonomy" id="653931"/>
    <lineage>
        <taxon>Bacteria</taxon>
        <taxon>Pseudomonadati</taxon>
        <taxon>Pseudomonadota</taxon>
        <taxon>Alphaproteobacteria</taxon>
        <taxon>Sphingomonadales</taxon>
        <taxon>Sphingomonadaceae</taxon>
        <taxon>Sphingomonas</taxon>
    </lineage>
</organism>
<name>A0A7H0LLX0_9SPHN</name>
<dbReference type="AlphaFoldDB" id="A0A7H0LLX0"/>